<dbReference type="InterPro" id="IPR019791">
    <property type="entry name" value="Haem_peroxidase_animal"/>
</dbReference>
<evidence type="ECO:0000313" key="2">
    <source>
        <dbReference type="Proteomes" id="UP000019149"/>
    </source>
</evidence>
<dbReference type="Gene3D" id="1.10.640.10">
    <property type="entry name" value="Haem peroxidase domain superfamily, animal type"/>
    <property type="match status" value="1"/>
</dbReference>
<protein>
    <submittedName>
        <fullName evidence="1">Peroxidasin</fullName>
    </submittedName>
</protein>
<keyword evidence="2" id="KW-1185">Reference proteome</keyword>
<gene>
    <name evidence="1" type="ORF">EGR_04539</name>
</gene>
<dbReference type="PROSITE" id="PS50292">
    <property type="entry name" value="PEROXIDASE_3"/>
    <property type="match status" value="1"/>
</dbReference>
<reference evidence="1 2" key="1">
    <citation type="journal article" date="2013" name="Nat. Genet.">
        <title>The genome of the hydatid tapeworm Echinococcus granulosus.</title>
        <authorList>
            <person name="Zheng H."/>
            <person name="Zhang W."/>
            <person name="Zhang L."/>
            <person name="Zhang Z."/>
            <person name="Li J."/>
            <person name="Lu G."/>
            <person name="Zhu Y."/>
            <person name="Wang Y."/>
            <person name="Huang Y."/>
            <person name="Liu J."/>
            <person name="Kang H."/>
            <person name="Chen J."/>
            <person name="Wang L."/>
            <person name="Chen A."/>
            <person name="Yu S."/>
            <person name="Gao Z."/>
            <person name="Jin L."/>
            <person name="Gu W."/>
            <person name="Wang Z."/>
            <person name="Zhao L."/>
            <person name="Shi B."/>
            <person name="Wen H."/>
            <person name="Lin R."/>
            <person name="Jones M.K."/>
            <person name="Brejova B."/>
            <person name="Vinar T."/>
            <person name="Zhao G."/>
            <person name="McManus D.P."/>
            <person name="Chen Z."/>
            <person name="Zhou Y."/>
            <person name="Wang S."/>
        </authorList>
    </citation>
    <scope>NUCLEOTIDE SEQUENCE [LARGE SCALE GENOMIC DNA]</scope>
</reference>
<evidence type="ECO:0000313" key="1">
    <source>
        <dbReference type="EMBL" id="EUB60706.1"/>
    </source>
</evidence>
<dbReference type="Pfam" id="PF03098">
    <property type="entry name" value="An_peroxidase"/>
    <property type="match status" value="1"/>
</dbReference>
<dbReference type="KEGG" id="egl:EGR_04539"/>
<dbReference type="EMBL" id="APAU02000028">
    <property type="protein sequence ID" value="EUB60706.1"/>
    <property type="molecule type" value="Genomic_DNA"/>
</dbReference>
<dbReference type="GO" id="GO:0005615">
    <property type="term" value="C:extracellular space"/>
    <property type="evidence" value="ECO:0007669"/>
    <property type="project" value="TreeGrafter"/>
</dbReference>
<dbReference type="GO" id="GO:0006979">
    <property type="term" value="P:response to oxidative stress"/>
    <property type="evidence" value="ECO:0007669"/>
    <property type="project" value="InterPro"/>
</dbReference>
<dbReference type="GO" id="GO:0020037">
    <property type="term" value="F:heme binding"/>
    <property type="evidence" value="ECO:0007669"/>
    <property type="project" value="InterPro"/>
</dbReference>
<sequence length="244" mass="26221">MGERIVIHVPLHSPRDQIYTALQCPPCHPSPHSPLNPSLSSPPSTCTCGAHLSPSLPPLHQPAAAHHHHLHLRSHAIHSQPKTPLIPLSSSTPPNSAGSAPAVAAAAATTAVTSSPRPLSQRCIILKYTVAELTYKEVRLLLPFSDGLGCSETCINDPPCFPILTPPGDLRIHQRCIGFARSSANCGSGFTSILLGRPQHREQLNQISAYLDASNVYGSEDFENSQLRDALNDEGHHLRSSTQH</sequence>
<dbReference type="Proteomes" id="UP000019149">
    <property type="component" value="Unassembled WGS sequence"/>
</dbReference>
<dbReference type="OrthoDB" id="6505174at2759"/>
<name>W6UHZ8_ECHGR</name>
<dbReference type="PANTHER" id="PTHR11475:SF58">
    <property type="entry name" value="PEROXIDASIN"/>
    <property type="match status" value="1"/>
</dbReference>
<dbReference type="CTD" id="36340254"/>
<comment type="caution">
    <text evidence="1">The sequence shown here is derived from an EMBL/GenBank/DDBJ whole genome shotgun (WGS) entry which is preliminary data.</text>
</comment>
<dbReference type="GeneID" id="36340254"/>
<dbReference type="InterPro" id="IPR010255">
    <property type="entry name" value="Haem_peroxidase_sf"/>
</dbReference>
<dbReference type="RefSeq" id="XP_024351902.1">
    <property type="nucleotide sequence ID" value="XM_024493788.1"/>
</dbReference>
<dbReference type="GO" id="GO:0004601">
    <property type="term" value="F:peroxidase activity"/>
    <property type="evidence" value="ECO:0007669"/>
    <property type="project" value="InterPro"/>
</dbReference>
<accession>W6UHZ8</accession>
<proteinExistence type="predicted"/>
<dbReference type="PANTHER" id="PTHR11475">
    <property type="entry name" value="OXIDASE/PEROXIDASE"/>
    <property type="match status" value="1"/>
</dbReference>
<dbReference type="AlphaFoldDB" id="W6UHZ8"/>
<dbReference type="STRING" id="6210.W6UHZ8"/>
<organism evidence="1 2">
    <name type="scientific">Echinococcus granulosus</name>
    <name type="common">Hydatid tapeworm</name>
    <dbReference type="NCBI Taxonomy" id="6210"/>
    <lineage>
        <taxon>Eukaryota</taxon>
        <taxon>Metazoa</taxon>
        <taxon>Spiralia</taxon>
        <taxon>Lophotrochozoa</taxon>
        <taxon>Platyhelminthes</taxon>
        <taxon>Cestoda</taxon>
        <taxon>Eucestoda</taxon>
        <taxon>Cyclophyllidea</taxon>
        <taxon>Taeniidae</taxon>
        <taxon>Echinococcus</taxon>
        <taxon>Echinococcus granulosus group</taxon>
    </lineage>
</organism>
<dbReference type="SUPFAM" id="SSF48113">
    <property type="entry name" value="Heme-dependent peroxidases"/>
    <property type="match status" value="1"/>
</dbReference>
<dbReference type="InterPro" id="IPR037120">
    <property type="entry name" value="Haem_peroxidase_sf_animal"/>
</dbReference>